<keyword evidence="2" id="KW-1185">Reference proteome</keyword>
<sequence length="546" mass="62704">MTHSYKTQSVAVIGPARTGKSSLISMFSANEREIRRSISGEGLDKTKSLMRLVVHREMIAEESKVHLTINNDFKNLEDTNPELHSRIVEAEEVIKSSASLHEKIKHLVAVEGLKWSLITEMSDWAKEVISEDVSTLVIYDTEGVGLDNNPYIPIVDNYLLIVSSKNRSELSNCLKTLEDYLISSKVTYLFATVNSEYEDNEEFLDYKREQVDTIMNEIQSKVINELIPYEAMEQLDAYRLSSNYIVYPKFKDTIRENGKIVKGVASAVEASKGEFKLERFTKDLKIKLSNPDNLNKKLEELKSLSDEERNNVIESIKVVLFGGLKYDTDKPINNEPLALEKIEYLLITDGDEDIPYVQVAKCITKGRTKTYDYTLLPYTIPEYLKNDAKDVANVLKHQLENMYKNNHNFEAGMLVLIVRDLMAHDQNFDPVQHGHHWDEFPRNLQSIYSRLYTPLLVSEDDNHNYVEKLQMYGIESGSWNYTTSGEYISRIRETVLLANNLYQTEFFGANNIEELIRNYAISAYRIAIAIQVFSSQGLSLFEEQKV</sequence>
<comment type="caution">
    <text evidence="1">The sequence shown here is derived from an EMBL/GenBank/DDBJ whole genome shotgun (WGS) entry which is preliminary data.</text>
</comment>
<dbReference type="Proteomes" id="UP000308330">
    <property type="component" value="Unassembled WGS sequence"/>
</dbReference>
<evidence type="ECO:0000313" key="1">
    <source>
        <dbReference type="EMBL" id="TKI47376.1"/>
    </source>
</evidence>
<proteinExistence type="predicted"/>
<reference evidence="1 2" key="1">
    <citation type="submission" date="2019-04" db="EMBL/GenBank/DDBJ databases">
        <title>Lysinibacillus genome sequencing.</title>
        <authorList>
            <person name="Dunlap C."/>
        </authorList>
    </citation>
    <scope>NUCLEOTIDE SEQUENCE [LARGE SCALE GENOMIC DNA]</scope>
    <source>
        <strain evidence="1 2">KCTC 33042</strain>
    </source>
</reference>
<dbReference type="SUPFAM" id="SSF52540">
    <property type="entry name" value="P-loop containing nucleoside triphosphate hydrolases"/>
    <property type="match status" value="1"/>
</dbReference>
<name>A0ABY2SWE1_9BACI</name>
<organism evidence="1 2">
    <name type="scientific">Lysinibacillus tabacifolii</name>
    <dbReference type="NCBI Taxonomy" id="1173107"/>
    <lineage>
        <taxon>Bacteria</taxon>
        <taxon>Bacillati</taxon>
        <taxon>Bacillota</taxon>
        <taxon>Bacilli</taxon>
        <taxon>Bacillales</taxon>
        <taxon>Bacillaceae</taxon>
        <taxon>Lysinibacillus</taxon>
    </lineage>
</organism>
<evidence type="ECO:0000313" key="2">
    <source>
        <dbReference type="Proteomes" id="UP000308330"/>
    </source>
</evidence>
<dbReference type="EMBL" id="SZPT01000002">
    <property type="protein sequence ID" value="TKI47376.1"/>
    <property type="molecule type" value="Genomic_DNA"/>
</dbReference>
<dbReference type="RefSeq" id="WP_108030375.1">
    <property type="nucleotide sequence ID" value="NZ_PYUE01000003.1"/>
</dbReference>
<protein>
    <submittedName>
        <fullName evidence="1">Uncharacterized protein</fullName>
    </submittedName>
</protein>
<dbReference type="InterPro" id="IPR027417">
    <property type="entry name" value="P-loop_NTPase"/>
</dbReference>
<accession>A0ABY2SWE1</accession>
<gene>
    <name evidence="1" type="ORF">FC748_06820</name>
</gene>